<sequence>MRWLWSPMFLFAALLAVPALAEPEYSIKAGYILLFTRYVEWPSSAFPTPTAPIVICVVGADPFGTVLDETMAGQQSQQRPLSVRRVADARDAEGCHVAFIATSPATQPESERTTQWLQLLGQHPVLTITEHLVALDRGAMLSFVREVDGGQERIRFEASLEPMHRAGLTASSQMLVAARRVHRNPPPGVEEPR</sequence>
<keyword evidence="3" id="KW-1185">Reference proteome</keyword>
<evidence type="ECO:0000256" key="1">
    <source>
        <dbReference type="SAM" id="SignalP"/>
    </source>
</evidence>
<evidence type="ECO:0000313" key="2">
    <source>
        <dbReference type="EMBL" id="MFC4307462.1"/>
    </source>
</evidence>
<accession>A0ABV8SJ23</accession>
<evidence type="ECO:0000313" key="3">
    <source>
        <dbReference type="Proteomes" id="UP001595904"/>
    </source>
</evidence>
<dbReference type="EMBL" id="JBHSDU010000001">
    <property type="protein sequence ID" value="MFC4307462.1"/>
    <property type="molecule type" value="Genomic_DNA"/>
</dbReference>
<feature type="chain" id="PRO_5047028293" evidence="1">
    <location>
        <begin position="22"/>
        <end position="193"/>
    </location>
</feature>
<protein>
    <submittedName>
        <fullName evidence="2">YfiR family protein</fullName>
    </submittedName>
</protein>
<dbReference type="Proteomes" id="UP001595904">
    <property type="component" value="Unassembled WGS sequence"/>
</dbReference>
<gene>
    <name evidence="2" type="ORF">ACFPN2_00070</name>
</gene>
<reference evidence="3" key="1">
    <citation type="journal article" date="2019" name="Int. J. Syst. Evol. Microbiol.">
        <title>The Global Catalogue of Microorganisms (GCM) 10K type strain sequencing project: providing services to taxonomists for standard genome sequencing and annotation.</title>
        <authorList>
            <consortium name="The Broad Institute Genomics Platform"/>
            <consortium name="The Broad Institute Genome Sequencing Center for Infectious Disease"/>
            <person name="Wu L."/>
            <person name="Ma J."/>
        </authorList>
    </citation>
    <scope>NUCLEOTIDE SEQUENCE [LARGE SCALE GENOMIC DNA]</scope>
    <source>
        <strain evidence="3">CGMCC 1.10759</strain>
    </source>
</reference>
<dbReference type="Pfam" id="PF13689">
    <property type="entry name" value="DUF4154"/>
    <property type="match status" value="1"/>
</dbReference>
<organism evidence="2 3">
    <name type="scientific">Steroidobacter flavus</name>
    <dbReference type="NCBI Taxonomy" id="1842136"/>
    <lineage>
        <taxon>Bacteria</taxon>
        <taxon>Pseudomonadati</taxon>
        <taxon>Pseudomonadota</taxon>
        <taxon>Gammaproteobacteria</taxon>
        <taxon>Steroidobacterales</taxon>
        <taxon>Steroidobacteraceae</taxon>
        <taxon>Steroidobacter</taxon>
    </lineage>
</organism>
<comment type="caution">
    <text evidence="2">The sequence shown here is derived from an EMBL/GenBank/DDBJ whole genome shotgun (WGS) entry which is preliminary data.</text>
</comment>
<dbReference type="RefSeq" id="WP_380593748.1">
    <property type="nucleotide sequence ID" value="NZ_JBHSDU010000001.1"/>
</dbReference>
<proteinExistence type="predicted"/>
<dbReference type="InterPro" id="IPR025293">
    <property type="entry name" value="YfiR/HmsC-like"/>
</dbReference>
<feature type="signal peptide" evidence="1">
    <location>
        <begin position="1"/>
        <end position="21"/>
    </location>
</feature>
<keyword evidence="1" id="KW-0732">Signal</keyword>
<name>A0ABV8SJ23_9GAMM</name>